<accession>A0A8H7BXN3</accession>
<dbReference type="AlphaFoldDB" id="A0A8H7BXN3"/>
<dbReference type="Proteomes" id="UP000605846">
    <property type="component" value="Unassembled WGS sequence"/>
</dbReference>
<dbReference type="OrthoDB" id="2448606at2759"/>
<keyword evidence="2" id="KW-1185">Reference proteome</keyword>
<proteinExistence type="predicted"/>
<gene>
    <name evidence="1" type="ORF">EC973_002523</name>
</gene>
<protein>
    <submittedName>
        <fullName evidence="1">Uncharacterized protein</fullName>
    </submittedName>
</protein>
<reference evidence="1" key="1">
    <citation type="submission" date="2020-01" db="EMBL/GenBank/DDBJ databases">
        <title>Genome Sequencing of Three Apophysomyces-Like Fungal Strains Confirms a Novel Fungal Genus in the Mucoromycota with divergent Burkholderia-like Endosymbiotic Bacteria.</title>
        <authorList>
            <person name="Stajich J.E."/>
            <person name="Macias A.M."/>
            <person name="Carter-House D."/>
            <person name="Lovett B."/>
            <person name="Kasson L.R."/>
            <person name="Berry K."/>
            <person name="Grigoriev I."/>
            <person name="Chang Y."/>
            <person name="Spatafora J."/>
            <person name="Kasson M.T."/>
        </authorList>
    </citation>
    <scope>NUCLEOTIDE SEQUENCE</scope>
    <source>
        <strain evidence="1">NRRL A-21654</strain>
    </source>
</reference>
<evidence type="ECO:0000313" key="2">
    <source>
        <dbReference type="Proteomes" id="UP000605846"/>
    </source>
</evidence>
<dbReference type="EMBL" id="JABAYA010000017">
    <property type="protein sequence ID" value="KAF7730280.1"/>
    <property type="molecule type" value="Genomic_DNA"/>
</dbReference>
<sequence length="109" mass="12142">MTDNYVACNIGFGEVKSESRSRNHRHVNFELVYLGIFAKNAIDNDSLTGTIAIHVVGTHACFYLVKLKADGLYIMIELGSMNVPLSIGDLRGYLAYLSDLKIILKVFED</sequence>
<comment type="caution">
    <text evidence="1">The sequence shown here is derived from an EMBL/GenBank/DDBJ whole genome shotgun (WGS) entry which is preliminary data.</text>
</comment>
<name>A0A8H7BXN3_9FUNG</name>
<organism evidence="1 2">
    <name type="scientific">Apophysomyces ossiformis</name>
    <dbReference type="NCBI Taxonomy" id="679940"/>
    <lineage>
        <taxon>Eukaryota</taxon>
        <taxon>Fungi</taxon>
        <taxon>Fungi incertae sedis</taxon>
        <taxon>Mucoromycota</taxon>
        <taxon>Mucoromycotina</taxon>
        <taxon>Mucoromycetes</taxon>
        <taxon>Mucorales</taxon>
        <taxon>Mucorineae</taxon>
        <taxon>Mucoraceae</taxon>
        <taxon>Apophysomyces</taxon>
    </lineage>
</organism>
<evidence type="ECO:0000313" key="1">
    <source>
        <dbReference type="EMBL" id="KAF7730280.1"/>
    </source>
</evidence>